<evidence type="ECO:0000313" key="2">
    <source>
        <dbReference type="Proteomes" id="UP000505355"/>
    </source>
</evidence>
<keyword evidence="2" id="KW-1185">Reference proteome</keyword>
<protein>
    <submittedName>
        <fullName evidence="1">Addiction module toxin RelE</fullName>
    </submittedName>
</protein>
<sequence>MNNIRLTAYFLKKAKRLLKKYHTLQTSLKQLEKELLLDPKIGDSYGFNIYKIRLADESKGKGKSGGFRVVTYLIEQTSDTTNIYLITIFDKSEESSIDKDDIKKILRAEGLLKN</sequence>
<dbReference type="RefSeq" id="WP_173416231.1">
    <property type="nucleotide sequence ID" value="NZ_CP054139.1"/>
</dbReference>
<dbReference type="Proteomes" id="UP000505355">
    <property type="component" value="Chromosome"/>
</dbReference>
<gene>
    <name evidence="1" type="ORF">HQ865_17985</name>
</gene>
<dbReference type="KEGG" id="mmab:HQ865_17985"/>
<dbReference type="EMBL" id="CP054139">
    <property type="protein sequence ID" value="QKJ31572.1"/>
    <property type="molecule type" value="Genomic_DNA"/>
</dbReference>
<proteinExistence type="predicted"/>
<accession>A0A7D4QH07</accession>
<dbReference type="AlphaFoldDB" id="A0A7D4QH07"/>
<name>A0A7D4QH07_9SPHI</name>
<evidence type="ECO:0000313" key="1">
    <source>
        <dbReference type="EMBL" id="QKJ31572.1"/>
    </source>
</evidence>
<reference evidence="1 2" key="1">
    <citation type="submission" date="2020-05" db="EMBL/GenBank/DDBJ databases">
        <title>Mucilaginibacter mali sp. nov.</title>
        <authorList>
            <person name="Kim H.S."/>
            <person name="Lee K.C."/>
            <person name="Suh M.K."/>
            <person name="Kim J.-S."/>
            <person name="Han K.-I."/>
            <person name="Eom M.K."/>
            <person name="Shin Y.K."/>
            <person name="Lee J.-S."/>
        </authorList>
    </citation>
    <scope>NUCLEOTIDE SEQUENCE [LARGE SCALE GENOMIC DNA]</scope>
    <source>
        <strain evidence="1 2">G2-14</strain>
    </source>
</reference>
<organism evidence="1 2">
    <name type="scientific">Mucilaginibacter mali</name>
    <dbReference type="NCBI Taxonomy" id="2740462"/>
    <lineage>
        <taxon>Bacteria</taxon>
        <taxon>Pseudomonadati</taxon>
        <taxon>Bacteroidota</taxon>
        <taxon>Sphingobacteriia</taxon>
        <taxon>Sphingobacteriales</taxon>
        <taxon>Sphingobacteriaceae</taxon>
        <taxon>Mucilaginibacter</taxon>
    </lineage>
</organism>